<sequence length="211" mass="24528">MVKKLLVLLLLPLSFSSFGSNEPILITESAIQISFDETKEILFSFAEGDEILIDLEMVKGKHLKEFQISGPSSNTLFSEYKLKSLTGKKVKAREKGVYSFKFYSSSLTNRAFKITISRIPANDQTMHFNTDWRWETQRDTVYIPYTIDSITGYNTILYTENVKELIEIKREEDLLVDKNQRVHSYFNENESSTFLLINLPQRLLQIYAKKE</sequence>
<comment type="caution">
    <text evidence="2">The sequence shown here is derived from an EMBL/GenBank/DDBJ whole genome shotgun (WGS) entry which is preliminary data.</text>
</comment>
<evidence type="ECO:0000313" key="2">
    <source>
        <dbReference type="EMBL" id="MDT0678754.1"/>
    </source>
</evidence>
<organism evidence="2 3">
    <name type="scientific">Autumnicola musiva</name>
    <dbReference type="NCBI Taxonomy" id="3075589"/>
    <lineage>
        <taxon>Bacteria</taxon>
        <taxon>Pseudomonadati</taxon>
        <taxon>Bacteroidota</taxon>
        <taxon>Flavobacteriia</taxon>
        <taxon>Flavobacteriales</taxon>
        <taxon>Flavobacteriaceae</taxon>
        <taxon>Autumnicola</taxon>
    </lineage>
</organism>
<reference evidence="2 3" key="1">
    <citation type="submission" date="2023-09" db="EMBL/GenBank/DDBJ databases">
        <authorList>
            <person name="Rey-Velasco X."/>
        </authorList>
    </citation>
    <scope>NUCLEOTIDE SEQUENCE [LARGE SCALE GENOMIC DNA]</scope>
    <source>
        <strain evidence="2 3">F117</strain>
    </source>
</reference>
<evidence type="ECO:0000256" key="1">
    <source>
        <dbReference type="SAM" id="SignalP"/>
    </source>
</evidence>
<name>A0ABU3DBK2_9FLAO</name>
<feature type="chain" id="PRO_5045920975" evidence="1">
    <location>
        <begin position="20"/>
        <end position="211"/>
    </location>
</feature>
<feature type="signal peptide" evidence="1">
    <location>
        <begin position="1"/>
        <end position="19"/>
    </location>
</feature>
<keyword evidence="1" id="KW-0732">Signal</keyword>
<gene>
    <name evidence="2" type="ORF">RM539_19425</name>
</gene>
<dbReference type="Proteomes" id="UP001262582">
    <property type="component" value="Unassembled WGS sequence"/>
</dbReference>
<protein>
    <submittedName>
        <fullName evidence="2">Uncharacterized protein</fullName>
    </submittedName>
</protein>
<keyword evidence="3" id="KW-1185">Reference proteome</keyword>
<dbReference type="RefSeq" id="WP_311505088.1">
    <property type="nucleotide sequence ID" value="NZ_JAVRHK010000036.1"/>
</dbReference>
<proteinExistence type="predicted"/>
<evidence type="ECO:0000313" key="3">
    <source>
        <dbReference type="Proteomes" id="UP001262582"/>
    </source>
</evidence>
<dbReference type="EMBL" id="JAVRHK010000036">
    <property type="protein sequence ID" value="MDT0678754.1"/>
    <property type="molecule type" value="Genomic_DNA"/>
</dbReference>
<accession>A0ABU3DBK2</accession>